<comment type="caution">
    <text evidence="7">The sequence shown here is derived from an EMBL/GenBank/DDBJ whole genome shotgun (WGS) entry which is preliminary data.</text>
</comment>
<accession>A0A242NTB8</accession>
<organism evidence="7 8">
    <name type="scientific">Gilliamella apis</name>
    <dbReference type="NCBI Taxonomy" id="1970738"/>
    <lineage>
        <taxon>Bacteria</taxon>
        <taxon>Pseudomonadati</taxon>
        <taxon>Pseudomonadota</taxon>
        <taxon>Gammaproteobacteria</taxon>
        <taxon>Orbales</taxon>
        <taxon>Orbaceae</taxon>
        <taxon>Gilliamella</taxon>
    </lineage>
</organism>
<keyword evidence="5" id="KW-0482">Metalloprotease</keyword>
<dbReference type="OrthoDB" id="9804482at2"/>
<reference evidence="7 8" key="1">
    <citation type="submission" date="2017-03" db="EMBL/GenBank/DDBJ databases">
        <title>Comparative genomics of honeybee gut symbionts reveal geographically distinct and subgroup specific antibiotic resistance.</title>
        <authorList>
            <person name="Ludvigsen J."/>
            <person name="Porcellato D."/>
            <person name="Labee-Lund T.M."/>
            <person name="Amdam G.V."/>
            <person name="Rudi K."/>
        </authorList>
    </citation>
    <scope>NUCLEOTIDE SEQUENCE [LARGE SCALE GENOMIC DNA]</scope>
    <source>
        <strain evidence="7 8">A-4-12</strain>
    </source>
</reference>
<dbReference type="Pfam" id="PF04002">
    <property type="entry name" value="RadC"/>
    <property type="match status" value="1"/>
</dbReference>
<feature type="domain" description="MPN" evidence="6">
    <location>
        <begin position="30"/>
        <end position="152"/>
    </location>
</feature>
<evidence type="ECO:0000256" key="3">
    <source>
        <dbReference type="ARBA" id="ARBA00022801"/>
    </source>
</evidence>
<dbReference type="InterPro" id="IPR020891">
    <property type="entry name" value="UPF0758_CS"/>
</dbReference>
<keyword evidence="4" id="KW-0862">Zinc</keyword>
<evidence type="ECO:0000259" key="6">
    <source>
        <dbReference type="PROSITE" id="PS50249"/>
    </source>
</evidence>
<dbReference type="RefSeq" id="WP_086320812.1">
    <property type="nucleotide sequence ID" value="NZ_NASK01000099.1"/>
</dbReference>
<keyword evidence="2" id="KW-0479">Metal-binding</keyword>
<dbReference type="GO" id="GO:0008237">
    <property type="term" value="F:metallopeptidase activity"/>
    <property type="evidence" value="ECO:0007669"/>
    <property type="project" value="UniProtKB-KW"/>
</dbReference>
<evidence type="ECO:0000256" key="5">
    <source>
        <dbReference type="ARBA" id="ARBA00023049"/>
    </source>
</evidence>
<dbReference type="CDD" id="cd08071">
    <property type="entry name" value="MPN_DUF2466"/>
    <property type="match status" value="1"/>
</dbReference>
<evidence type="ECO:0000256" key="4">
    <source>
        <dbReference type="ARBA" id="ARBA00022833"/>
    </source>
</evidence>
<protein>
    <recommendedName>
        <fullName evidence="6">MPN domain-containing protein</fullName>
    </recommendedName>
</protein>
<dbReference type="EMBL" id="NASK01000099">
    <property type="protein sequence ID" value="OTQ48923.1"/>
    <property type="molecule type" value="Genomic_DNA"/>
</dbReference>
<dbReference type="PANTHER" id="PTHR30471">
    <property type="entry name" value="DNA REPAIR PROTEIN RADC"/>
    <property type="match status" value="1"/>
</dbReference>
<evidence type="ECO:0000256" key="2">
    <source>
        <dbReference type="ARBA" id="ARBA00022723"/>
    </source>
</evidence>
<sequence length="152" mass="17607">MTIVTINEHDLDIINQAKAIIAKYIHTGKKLCCPNDVKDYFILNFGLYEYEMFGVLYLNQQNQVIKFEELFRGTINETSVYPREIAKQTLIYNALSVILVHNHPSGECKPSQQDIRLTKKIEQVLSLIDVTVLDHFIVAKHNFLSLKKNGYY</sequence>
<dbReference type="InterPro" id="IPR001405">
    <property type="entry name" value="UPF0758"/>
</dbReference>
<dbReference type="InterPro" id="IPR037518">
    <property type="entry name" value="MPN"/>
</dbReference>
<evidence type="ECO:0000313" key="8">
    <source>
        <dbReference type="Proteomes" id="UP000194968"/>
    </source>
</evidence>
<proteinExistence type="predicted"/>
<evidence type="ECO:0000313" key="7">
    <source>
        <dbReference type="EMBL" id="OTQ48923.1"/>
    </source>
</evidence>
<gene>
    <name evidence="7" type="ORF">B6D06_08350</name>
</gene>
<dbReference type="PROSITE" id="PS01302">
    <property type="entry name" value="UPF0758"/>
    <property type="match status" value="1"/>
</dbReference>
<dbReference type="InterPro" id="IPR025657">
    <property type="entry name" value="RadC_JAB"/>
</dbReference>
<evidence type="ECO:0000256" key="1">
    <source>
        <dbReference type="ARBA" id="ARBA00022670"/>
    </source>
</evidence>
<dbReference type="Proteomes" id="UP000194968">
    <property type="component" value="Unassembled WGS sequence"/>
</dbReference>
<keyword evidence="1" id="KW-0645">Protease</keyword>
<keyword evidence="3" id="KW-0378">Hydrolase</keyword>
<dbReference type="PROSITE" id="PS50249">
    <property type="entry name" value="MPN"/>
    <property type="match status" value="1"/>
</dbReference>
<dbReference type="GO" id="GO:0006508">
    <property type="term" value="P:proteolysis"/>
    <property type="evidence" value="ECO:0007669"/>
    <property type="project" value="UniProtKB-KW"/>
</dbReference>
<name>A0A242NTB8_9GAMM</name>
<dbReference type="Gene3D" id="3.40.140.10">
    <property type="entry name" value="Cytidine Deaminase, domain 2"/>
    <property type="match status" value="1"/>
</dbReference>
<dbReference type="AlphaFoldDB" id="A0A242NTB8"/>
<dbReference type="SUPFAM" id="SSF102712">
    <property type="entry name" value="JAB1/MPN domain"/>
    <property type="match status" value="1"/>
</dbReference>
<dbReference type="GO" id="GO:0046872">
    <property type="term" value="F:metal ion binding"/>
    <property type="evidence" value="ECO:0007669"/>
    <property type="project" value="UniProtKB-KW"/>
</dbReference>
<dbReference type="PANTHER" id="PTHR30471:SF3">
    <property type="entry name" value="UPF0758 PROTEIN YEES-RELATED"/>
    <property type="match status" value="1"/>
</dbReference>